<evidence type="ECO:0000313" key="5">
    <source>
        <dbReference type="Proteomes" id="UP000324252"/>
    </source>
</evidence>
<proteinExistence type="predicted"/>
<gene>
    <name evidence="4" type="ORF">SAMN05444142_101101</name>
</gene>
<feature type="chain" id="PRO_5015064459" evidence="2">
    <location>
        <begin position="25"/>
        <end position="264"/>
    </location>
</feature>
<dbReference type="Gene3D" id="3.40.50.410">
    <property type="entry name" value="von Willebrand factor, type A domain"/>
    <property type="match status" value="1"/>
</dbReference>
<keyword evidence="1" id="KW-1133">Transmembrane helix</keyword>
<protein>
    <submittedName>
        <fullName evidence="4">VPLPA-CTERM protein sorting domain-containing protein</fullName>
    </submittedName>
</protein>
<keyword evidence="1" id="KW-0472">Membrane</keyword>
<dbReference type="RefSeq" id="WP_149786981.1">
    <property type="nucleotide sequence ID" value="NZ_FNIO01000001.1"/>
</dbReference>
<keyword evidence="1" id="KW-0812">Transmembrane</keyword>
<dbReference type="Pfam" id="PF00092">
    <property type="entry name" value="VWA"/>
    <property type="match status" value="1"/>
</dbReference>
<evidence type="ECO:0000256" key="2">
    <source>
        <dbReference type="SAM" id="SignalP"/>
    </source>
</evidence>
<evidence type="ECO:0000256" key="1">
    <source>
        <dbReference type="SAM" id="Phobius"/>
    </source>
</evidence>
<evidence type="ECO:0000259" key="3">
    <source>
        <dbReference type="PROSITE" id="PS50234"/>
    </source>
</evidence>
<evidence type="ECO:0000313" key="4">
    <source>
        <dbReference type="EMBL" id="SHJ39307.1"/>
    </source>
</evidence>
<reference evidence="4 5" key="1">
    <citation type="submission" date="2016-11" db="EMBL/GenBank/DDBJ databases">
        <authorList>
            <person name="Varghese N."/>
            <person name="Submissions S."/>
        </authorList>
    </citation>
    <scope>NUCLEOTIDE SEQUENCE [LARGE SCALE GENOMIC DNA]</scope>
    <source>
        <strain evidence="4 5">DSM 29620</strain>
    </source>
</reference>
<dbReference type="InterPro" id="IPR036465">
    <property type="entry name" value="vWFA_dom_sf"/>
</dbReference>
<dbReference type="PROSITE" id="PS50234">
    <property type="entry name" value="VWFA"/>
    <property type="match status" value="1"/>
</dbReference>
<feature type="transmembrane region" description="Helical" evidence="1">
    <location>
        <begin position="236"/>
        <end position="257"/>
    </location>
</feature>
<sequence length="264" mass="26962">MKLNRLITGAALALGLVMGGAASAATIVNLGFAIDKSGSVDAGDFTLQQQGLANALSLIPTTGDVQYRVSVVAFGSDVTNLVTPQIVTAGNIGTIQSAITGYSRSGTSSTQTDDAINRLTSLFDPYDMENTLTLYNISTDGSPSSQSATLTAANNAVAAGVDGISVELVGSFSTGQINNMLAITSPTPSEYVTVAGDLPNPTEAGFVFAVENFADYEAAISAKIQRIVDDTGGGDGVIPLPAGMPLMLSVIGVFAFVRRKRAAA</sequence>
<organism evidence="4 5">
    <name type="scientific">Lutimaribacter pacificus</name>
    <dbReference type="NCBI Taxonomy" id="391948"/>
    <lineage>
        <taxon>Bacteria</taxon>
        <taxon>Pseudomonadati</taxon>
        <taxon>Pseudomonadota</taxon>
        <taxon>Alphaproteobacteria</taxon>
        <taxon>Rhodobacterales</taxon>
        <taxon>Roseobacteraceae</taxon>
        <taxon>Lutimaribacter</taxon>
    </lineage>
</organism>
<accession>A0A1H0CY43</accession>
<dbReference type="EMBL" id="FQZZ01000001">
    <property type="protein sequence ID" value="SHJ39307.1"/>
    <property type="molecule type" value="Genomic_DNA"/>
</dbReference>
<dbReference type="InterPro" id="IPR002035">
    <property type="entry name" value="VWF_A"/>
</dbReference>
<keyword evidence="2" id="KW-0732">Signal</keyword>
<dbReference type="OrthoDB" id="7871299at2"/>
<feature type="signal peptide" evidence="2">
    <location>
        <begin position="1"/>
        <end position="24"/>
    </location>
</feature>
<dbReference type="SMART" id="SM00327">
    <property type="entry name" value="VWA"/>
    <property type="match status" value="1"/>
</dbReference>
<dbReference type="SUPFAM" id="SSF53300">
    <property type="entry name" value="vWA-like"/>
    <property type="match status" value="1"/>
</dbReference>
<feature type="domain" description="VWFA" evidence="3">
    <location>
        <begin position="29"/>
        <end position="224"/>
    </location>
</feature>
<keyword evidence="5" id="KW-1185">Reference proteome</keyword>
<name>A0A1H0CY43_9RHOB</name>
<dbReference type="Proteomes" id="UP000324252">
    <property type="component" value="Unassembled WGS sequence"/>
</dbReference>
<dbReference type="AlphaFoldDB" id="A0A1H0CY43"/>